<dbReference type="RefSeq" id="WP_178097144.1">
    <property type="nucleotide sequence ID" value="NZ_AP023321.1"/>
</dbReference>
<sequence length="55" mass="6341">MKAIPRDLVQLDELWDKLGEIKINLVNLTKVGAVYLLGYHQTLSLLQKKGYKHSF</sequence>
<dbReference type="Proteomes" id="UP000593890">
    <property type="component" value="Chromosome"/>
</dbReference>
<dbReference type="KEGG" id="sman:C12CBH8_16500"/>
<reference evidence="2" key="1">
    <citation type="submission" date="2020-07" db="EMBL/GenBank/DDBJ databases">
        <title>Complete genome sequencing of Clostridia bacterium strain 12CBH8.</title>
        <authorList>
            <person name="Sakamoto M."/>
            <person name="Murakami T."/>
            <person name="Mori H."/>
        </authorList>
    </citation>
    <scope>NUCLEOTIDE SEQUENCE [LARGE SCALE GENOMIC DNA]</scope>
    <source>
        <strain evidence="2">12CBH8</strain>
    </source>
</reference>
<name>A0A7I8D2F1_9FIRM</name>
<protein>
    <submittedName>
        <fullName evidence="1">Uncharacterized protein</fullName>
    </submittedName>
</protein>
<organism evidence="1 2">
    <name type="scientific">Solibaculum mannosilyticum</name>
    <dbReference type="NCBI Taxonomy" id="2780922"/>
    <lineage>
        <taxon>Bacteria</taxon>
        <taxon>Bacillati</taxon>
        <taxon>Bacillota</taxon>
        <taxon>Clostridia</taxon>
        <taxon>Eubacteriales</taxon>
        <taxon>Oscillospiraceae</taxon>
        <taxon>Solibaculum</taxon>
    </lineage>
</organism>
<dbReference type="AlphaFoldDB" id="A0A7I8D2F1"/>
<accession>A0A7I8D2F1</accession>
<evidence type="ECO:0000313" key="1">
    <source>
        <dbReference type="EMBL" id="BCI61011.1"/>
    </source>
</evidence>
<evidence type="ECO:0000313" key="2">
    <source>
        <dbReference type="Proteomes" id="UP000593890"/>
    </source>
</evidence>
<keyword evidence="2" id="KW-1185">Reference proteome</keyword>
<gene>
    <name evidence="1" type="ORF">C12CBH8_16500</name>
</gene>
<proteinExistence type="predicted"/>
<dbReference type="EMBL" id="AP023321">
    <property type="protein sequence ID" value="BCI61011.1"/>
    <property type="molecule type" value="Genomic_DNA"/>
</dbReference>